<organism evidence="1 2">
    <name type="scientific">Solanum commersonii</name>
    <name type="common">Commerson's wild potato</name>
    <name type="synonym">Commerson's nightshade</name>
    <dbReference type="NCBI Taxonomy" id="4109"/>
    <lineage>
        <taxon>Eukaryota</taxon>
        <taxon>Viridiplantae</taxon>
        <taxon>Streptophyta</taxon>
        <taxon>Embryophyta</taxon>
        <taxon>Tracheophyta</taxon>
        <taxon>Spermatophyta</taxon>
        <taxon>Magnoliopsida</taxon>
        <taxon>eudicotyledons</taxon>
        <taxon>Gunneridae</taxon>
        <taxon>Pentapetalae</taxon>
        <taxon>asterids</taxon>
        <taxon>lamiids</taxon>
        <taxon>Solanales</taxon>
        <taxon>Solanaceae</taxon>
        <taxon>Solanoideae</taxon>
        <taxon>Solaneae</taxon>
        <taxon>Solanum</taxon>
    </lineage>
</organism>
<proteinExistence type="predicted"/>
<accession>A0A9J6B388</accession>
<protein>
    <recommendedName>
        <fullName evidence="3">RNase H type-1 domain-containing protein</fullName>
    </recommendedName>
</protein>
<dbReference type="Proteomes" id="UP000824120">
    <property type="component" value="Chromosome 1"/>
</dbReference>
<reference evidence="1 2" key="1">
    <citation type="submission" date="2020-09" db="EMBL/GenBank/DDBJ databases">
        <title>De no assembly of potato wild relative species, Solanum commersonii.</title>
        <authorList>
            <person name="Cho K."/>
        </authorList>
    </citation>
    <scope>NUCLEOTIDE SEQUENCE [LARGE SCALE GENOMIC DNA]</scope>
    <source>
        <strain evidence="1">LZ3.2</strain>
        <tissue evidence="1">Leaf</tissue>
    </source>
</reference>
<comment type="caution">
    <text evidence="1">The sequence shown here is derived from an EMBL/GenBank/DDBJ whole genome shotgun (WGS) entry which is preliminary data.</text>
</comment>
<dbReference type="PANTHER" id="PTHR47723:SF23">
    <property type="entry name" value="REVERSE TRANSCRIPTASE-LIKE PROTEIN"/>
    <property type="match status" value="1"/>
</dbReference>
<gene>
    <name evidence="1" type="ORF">H5410_002580</name>
</gene>
<evidence type="ECO:0008006" key="3">
    <source>
        <dbReference type="Google" id="ProtNLM"/>
    </source>
</evidence>
<keyword evidence="2" id="KW-1185">Reference proteome</keyword>
<evidence type="ECO:0000313" key="1">
    <source>
        <dbReference type="EMBL" id="KAG5630863.1"/>
    </source>
</evidence>
<sequence length="181" mass="19868">MPNLHPRSADYQFILDRITTRLQGWKSATLTLAGRTTLLKSTLSAILDYAIAPTCWTRPPLHSFKLNIDGAVDLDTTTGGTACVFCNAAAAWVFGYTQPLHRIEVLLDLLHSNNPKYLTIISTCRDLLAELPSAELRQIYRIANTLADALVKHGKSLAYSLASDLTTFVSPPPFLSYATST</sequence>
<evidence type="ECO:0000313" key="2">
    <source>
        <dbReference type="Proteomes" id="UP000824120"/>
    </source>
</evidence>
<name>A0A9J6B388_SOLCO</name>
<dbReference type="AlphaFoldDB" id="A0A9J6B388"/>
<dbReference type="PANTHER" id="PTHR47723">
    <property type="entry name" value="OS05G0353850 PROTEIN"/>
    <property type="match status" value="1"/>
</dbReference>
<dbReference type="EMBL" id="JACXVP010000001">
    <property type="protein sequence ID" value="KAG5630863.1"/>
    <property type="molecule type" value="Genomic_DNA"/>
</dbReference>
<dbReference type="InterPro" id="IPR053151">
    <property type="entry name" value="RNase_H-like"/>
</dbReference>